<dbReference type="Gene3D" id="1.10.510.10">
    <property type="entry name" value="Transferase(Phosphotransferase) domain 1"/>
    <property type="match status" value="1"/>
</dbReference>
<evidence type="ECO:0000313" key="4">
    <source>
        <dbReference type="Proteomes" id="UP000509510"/>
    </source>
</evidence>
<dbReference type="PANTHER" id="PTHR24359:SF1">
    <property type="entry name" value="INHIBITOR OF NUCLEAR FACTOR KAPPA-B KINASE EPSILON SUBUNIT HOMOLOG 1-RELATED"/>
    <property type="match status" value="1"/>
</dbReference>
<dbReference type="Pfam" id="PF00069">
    <property type="entry name" value="Pkinase"/>
    <property type="match status" value="1"/>
</dbReference>
<keyword evidence="4" id="KW-1185">Reference proteome</keyword>
<dbReference type="EMBL" id="CP055902">
    <property type="protein sequence ID" value="QKX63088.1"/>
    <property type="molecule type" value="Genomic_DNA"/>
</dbReference>
<dbReference type="RefSeq" id="XP_035349262.1">
    <property type="nucleotide sequence ID" value="XM_035493369.1"/>
</dbReference>
<dbReference type="GO" id="GO:0004674">
    <property type="term" value="F:protein serine/threonine kinase activity"/>
    <property type="evidence" value="ECO:0007669"/>
    <property type="project" value="TreeGrafter"/>
</dbReference>
<feature type="compositionally biased region" description="Low complexity" evidence="1">
    <location>
        <begin position="766"/>
        <end position="776"/>
    </location>
</feature>
<dbReference type="OrthoDB" id="5986190at2759"/>
<dbReference type="InterPro" id="IPR011009">
    <property type="entry name" value="Kinase-like_dom_sf"/>
</dbReference>
<sequence>MRRNTRAIRHPASQGWLRLLRTRQEQSSQLLLFFKLPPTPDNFLRVALVYASTVATAFACTPSCNTLPNRIASSYVPPPGKVESSCPRKMDSISREFGNWFEENKISGLDGYGNKADYVAESDLRKYWNRQRIHTVWHKEVTKQLPIPVESITENYLRIFSTLVYIAEHRIPSLVYLEDFNKWNIHDNNVLPYFEQGLSRIFASPSQGTNVLQAFKKYYFRFNPVVFGSGLHRKELSPQCILPLTFQKQLSGGCGDSVVIKKYEPHAAAGIEVSEKVIVVKEYPKCELEPSFENEVNVYISLSNTARKDVVSKYFLKYHGSFIQNQKGYILLEYANEGSLLDFFQRRTPPYTRETLYDLWNNLFELLLGLSILHDQNLTITTKQLRGVHQDLKPANIFVFREQNQGVYQYKFKIGDFGLTSFEFFDKNSNMSPDNKGGTMYSAPELTQIHEDTRLLGGGITEEADMWSFACVLFEFAVWSICGDEGREEFRALRCQEINQYPSHVNLGYGASFHDGFERIAAVDKMLVAILSRRRVFDDFTDGICSILLRFVLVPRTERRRRAKELYPLLKKTLNKYQSSETPSIERLPESSSSSPVSPASVRSKQRPRNSVPQLDCRIEGQRDFVNSPSSIHEHEYPNRSSVHSSPRSHPGLGQQTFESDFPITRAHSLGSKQRADDGGRGYMCSECRSNHIKELFCTAQICSGQCHRGTSHTVPKPTPGGERVSHTFSIDSTEILKKEDNGTTLLPAIITNSAKLTFSGDSREPSSQSRSPSGGKYPPRVRIDEVLRWIENGEKTELPGQAAALKLLKGRDQIFIIDDSALMRLHHWENTADTFKALAHLVSQVDPDGIELFFTSGPDKVRKSRWTRVPMFHRGEIKSLVDLVINQKNKVSENFCHMEFSLSTILEQVKNRLSSRQQRETSIYILTDALWDDPVGSYACSVDNPIRSLVKEMRKRNFMRTHISLQFILFGNNEVSKRRLKYLDDDLGKELQFDIVDCRFHGSSVWNMLLGGVIAAIDAIDDDSMQNNNDQSRSATVQELG</sequence>
<dbReference type="PROSITE" id="PS50011">
    <property type="entry name" value="PROTEIN_KINASE_DOM"/>
    <property type="match status" value="1"/>
</dbReference>
<gene>
    <name evidence="3" type="ORF">TRUGW13939_10256</name>
</gene>
<feature type="region of interest" description="Disordered" evidence="1">
    <location>
        <begin position="758"/>
        <end position="780"/>
    </location>
</feature>
<dbReference type="InterPro" id="IPR000719">
    <property type="entry name" value="Prot_kinase_dom"/>
</dbReference>
<feature type="compositionally biased region" description="Low complexity" evidence="1">
    <location>
        <begin position="583"/>
        <end position="603"/>
    </location>
</feature>
<accession>A0A7H8RAS2</accession>
<dbReference type="AlphaFoldDB" id="A0A7H8RAS2"/>
<organism evidence="3 4">
    <name type="scientific">Talaromyces rugulosus</name>
    <name type="common">Penicillium rugulosum</name>
    <dbReference type="NCBI Taxonomy" id="121627"/>
    <lineage>
        <taxon>Eukaryota</taxon>
        <taxon>Fungi</taxon>
        <taxon>Dikarya</taxon>
        <taxon>Ascomycota</taxon>
        <taxon>Pezizomycotina</taxon>
        <taxon>Eurotiomycetes</taxon>
        <taxon>Eurotiomycetidae</taxon>
        <taxon>Eurotiales</taxon>
        <taxon>Trichocomaceae</taxon>
        <taxon>Talaromyces</taxon>
        <taxon>Talaromyces sect. Islandici</taxon>
    </lineage>
</organism>
<dbReference type="PANTHER" id="PTHR24359">
    <property type="entry name" value="SERINE/THREONINE-PROTEIN KINASE SBK1"/>
    <property type="match status" value="1"/>
</dbReference>
<evidence type="ECO:0000256" key="1">
    <source>
        <dbReference type="SAM" id="MobiDB-lite"/>
    </source>
</evidence>
<name>A0A7H8RAS2_TALRU</name>
<dbReference type="GO" id="GO:0005524">
    <property type="term" value="F:ATP binding"/>
    <property type="evidence" value="ECO:0007669"/>
    <property type="project" value="InterPro"/>
</dbReference>
<protein>
    <recommendedName>
        <fullName evidence="2">Protein kinase domain-containing protein</fullName>
    </recommendedName>
</protein>
<dbReference type="Proteomes" id="UP000509510">
    <property type="component" value="Chromosome V"/>
</dbReference>
<dbReference type="SMART" id="SM00220">
    <property type="entry name" value="S_TKc"/>
    <property type="match status" value="1"/>
</dbReference>
<feature type="compositionally biased region" description="Low complexity" evidence="1">
    <location>
        <begin position="640"/>
        <end position="651"/>
    </location>
</feature>
<feature type="region of interest" description="Disordered" evidence="1">
    <location>
        <begin position="578"/>
        <end position="662"/>
    </location>
</feature>
<proteinExistence type="predicted"/>
<dbReference type="SUPFAM" id="SSF56112">
    <property type="entry name" value="Protein kinase-like (PK-like)"/>
    <property type="match status" value="1"/>
</dbReference>
<feature type="domain" description="Protein kinase" evidence="2">
    <location>
        <begin position="244"/>
        <end position="570"/>
    </location>
</feature>
<dbReference type="GeneID" id="55997737"/>
<dbReference type="CDD" id="cd00180">
    <property type="entry name" value="PKc"/>
    <property type="match status" value="1"/>
</dbReference>
<evidence type="ECO:0000313" key="3">
    <source>
        <dbReference type="EMBL" id="QKX63088.1"/>
    </source>
</evidence>
<evidence type="ECO:0000259" key="2">
    <source>
        <dbReference type="PROSITE" id="PS50011"/>
    </source>
</evidence>
<reference evidence="4" key="1">
    <citation type="submission" date="2020-06" db="EMBL/GenBank/DDBJ databases">
        <title>A chromosome-scale genome assembly of Talaromyces rugulosus W13939.</title>
        <authorList>
            <person name="Wang B."/>
            <person name="Guo L."/>
            <person name="Ye K."/>
            <person name="Wang L."/>
        </authorList>
    </citation>
    <scope>NUCLEOTIDE SEQUENCE [LARGE SCALE GENOMIC DNA]</scope>
    <source>
        <strain evidence="4">W13939</strain>
    </source>
</reference>
<dbReference type="KEGG" id="trg:TRUGW13939_10256"/>